<feature type="transmembrane region" description="Helical" evidence="1">
    <location>
        <begin position="12"/>
        <end position="32"/>
    </location>
</feature>
<dbReference type="RefSeq" id="WP_254570861.1">
    <property type="nucleotide sequence ID" value="NZ_CP098502.1"/>
</dbReference>
<keyword evidence="1" id="KW-0812">Transmembrane</keyword>
<evidence type="ECO:0000256" key="1">
    <source>
        <dbReference type="SAM" id="Phobius"/>
    </source>
</evidence>
<evidence type="ECO:0000313" key="2">
    <source>
        <dbReference type="EMBL" id="UTI64148.1"/>
    </source>
</evidence>
<keyword evidence="3" id="KW-1185">Reference proteome</keyword>
<keyword evidence="1" id="KW-0472">Membrane</keyword>
<dbReference type="EMBL" id="CP098502">
    <property type="protein sequence ID" value="UTI64148.1"/>
    <property type="molecule type" value="Genomic_DNA"/>
</dbReference>
<evidence type="ECO:0000313" key="3">
    <source>
        <dbReference type="Proteomes" id="UP001056035"/>
    </source>
</evidence>
<reference evidence="2 3" key="1">
    <citation type="submission" date="2022-06" db="EMBL/GenBank/DDBJ databases">
        <title>Paraconexibacter antarcticus.</title>
        <authorList>
            <person name="Kim C.S."/>
        </authorList>
    </citation>
    <scope>NUCLEOTIDE SEQUENCE [LARGE SCALE GENOMIC DNA]</scope>
    <source>
        <strain evidence="2 3">02-257</strain>
    </source>
</reference>
<proteinExistence type="predicted"/>
<name>A0ABY5DQ50_9ACTN</name>
<dbReference type="Proteomes" id="UP001056035">
    <property type="component" value="Chromosome"/>
</dbReference>
<sequence>MPLPPLAHAGHWFVGLIYLAPVAILVVTLLVIGRRDRLAEAEELRRTAADEDRETAE</sequence>
<evidence type="ECO:0008006" key="4">
    <source>
        <dbReference type="Google" id="ProtNLM"/>
    </source>
</evidence>
<organism evidence="2 3">
    <name type="scientific">Paraconexibacter antarcticus</name>
    <dbReference type="NCBI Taxonomy" id="2949664"/>
    <lineage>
        <taxon>Bacteria</taxon>
        <taxon>Bacillati</taxon>
        <taxon>Actinomycetota</taxon>
        <taxon>Thermoleophilia</taxon>
        <taxon>Solirubrobacterales</taxon>
        <taxon>Paraconexibacteraceae</taxon>
        <taxon>Paraconexibacter</taxon>
    </lineage>
</organism>
<keyword evidence="1" id="KW-1133">Transmembrane helix</keyword>
<protein>
    <recommendedName>
        <fullName evidence="4">Heme exporter protein D</fullName>
    </recommendedName>
</protein>
<accession>A0ABY5DQ50</accession>
<gene>
    <name evidence="2" type="ORF">NBH00_22765</name>
</gene>